<name>A0ABU8ZT65_9MOLU</name>
<comment type="caution">
    <text evidence="3">The sequence shown here is derived from an EMBL/GenBank/DDBJ whole genome shotgun (WGS) entry which is preliminary data.</text>
</comment>
<keyword evidence="2" id="KW-0472">Membrane</keyword>
<dbReference type="RefSeq" id="WP_340495527.1">
    <property type="nucleotide sequence ID" value="NZ_JAOSIK010000050.1"/>
</dbReference>
<keyword evidence="2" id="KW-1133">Transmembrane helix</keyword>
<keyword evidence="2" id="KW-0812">Transmembrane</keyword>
<feature type="compositionally biased region" description="Basic and acidic residues" evidence="1">
    <location>
        <begin position="57"/>
        <end position="73"/>
    </location>
</feature>
<evidence type="ECO:0000313" key="4">
    <source>
        <dbReference type="Proteomes" id="UP001382955"/>
    </source>
</evidence>
<dbReference type="Proteomes" id="UP001382955">
    <property type="component" value="Unassembled WGS sequence"/>
</dbReference>
<proteinExistence type="predicted"/>
<sequence>ELMKTNETNTNLKKTDWFVRIRDILIIFFILLSFFTQFCEKRIPFANYEPKTFPELTSHEVKNAKPKEVKNEKTNSSQEQKTNAENNKKNK</sequence>
<evidence type="ECO:0000256" key="1">
    <source>
        <dbReference type="SAM" id="MobiDB-lite"/>
    </source>
</evidence>
<evidence type="ECO:0000256" key="2">
    <source>
        <dbReference type="SAM" id="Phobius"/>
    </source>
</evidence>
<feature type="non-terminal residue" evidence="3">
    <location>
        <position position="1"/>
    </location>
</feature>
<feature type="compositionally biased region" description="Polar residues" evidence="1">
    <location>
        <begin position="74"/>
        <end position="85"/>
    </location>
</feature>
<gene>
    <name evidence="3" type="ORF">OC725_02775</name>
</gene>
<feature type="region of interest" description="Disordered" evidence="1">
    <location>
        <begin position="57"/>
        <end position="91"/>
    </location>
</feature>
<feature type="transmembrane region" description="Helical" evidence="2">
    <location>
        <begin position="17"/>
        <end position="35"/>
    </location>
</feature>
<reference evidence="3 4" key="1">
    <citation type="journal article" date="2023" name="Int. J. Syst. Evol. Microbiol.">
        <title>The observation of taxonomic boundaries for the 16SrII and 16SrXXV phytoplasmas using genome-based delimitation.</title>
        <authorList>
            <person name="Rodrigues Jardim B."/>
            <person name="Tran-Nguyen L.T.T."/>
            <person name="Gambley C."/>
            <person name="Al-Sadi A.M."/>
            <person name="Al-Subhi A.M."/>
            <person name="Foissac X."/>
            <person name="Salar P."/>
            <person name="Cai H."/>
            <person name="Yang J.Y."/>
            <person name="Davis R."/>
            <person name="Jones L."/>
            <person name="Rodoni B."/>
            <person name="Constable F.E."/>
        </authorList>
    </citation>
    <scope>NUCLEOTIDE SEQUENCE [LARGE SCALE GENOMIC DNA]</scope>
    <source>
        <strain evidence="3">BAWM-322</strain>
    </source>
</reference>
<protein>
    <submittedName>
        <fullName evidence="3">Uncharacterized protein</fullName>
    </submittedName>
</protein>
<organism evidence="3 4">
    <name type="scientific">Candidatus Phytoplasma fabacearum</name>
    <dbReference type="NCBI Taxonomy" id="2982628"/>
    <lineage>
        <taxon>Bacteria</taxon>
        <taxon>Bacillati</taxon>
        <taxon>Mycoplasmatota</taxon>
        <taxon>Mollicutes</taxon>
        <taxon>Acholeplasmatales</taxon>
        <taxon>Acholeplasmataceae</taxon>
        <taxon>Candidatus Phytoplasma</taxon>
        <taxon>16SrII (Peanut WB group)</taxon>
    </lineage>
</organism>
<evidence type="ECO:0000313" key="3">
    <source>
        <dbReference type="EMBL" id="MEK0312172.1"/>
    </source>
</evidence>
<dbReference type="EMBL" id="JAOSIK010000050">
    <property type="protein sequence ID" value="MEK0312172.1"/>
    <property type="molecule type" value="Genomic_DNA"/>
</dbReference>
<accession>A0ABU8ZT65</accession>
<keyword evidence="4" id="KW-1185">Reference proteome</keyword>